<gene>
    <name evidence="1" type="ORF">C0Q70_16184</name>
</gene>
<proteinExistence type="predicted"/>
<comment type="caution">
    <text evidence="1">The sequence shown here is derived from an EMBL/GenBank/DDBJ whole genome shotgun (WGS) entry which is preliminary data.</text>
</comment>
<keyword evidence="2" id="KW-1185">Reference proteome</keyword>
<evidence type="ECO:0000313" key="1">
    <source>
        <dbReference type="EMBL" id="PVD22924.1"/>
    </source>
</evidence>
<organism evidence="1 2">
    <name type="scientific">Pomacea canaliculata</name>
    <name type="common">Golden apple snail</name>
    <dbReference type="NCBI Taxonomy" id="400727"/>
    <lineage>
        <taxon>Eukaryota</taxon>
        <taxon>Metazoa</taxon>
        <taxon>Spiralia</taxon>
        <taxon>Lophotrochozoa</taxon>
        <taxon>Mollusca</taxon>
        <taxon>Gastropoda</taxon>
        <taxon>Caenogastropoda</taxon>
        <taxon>Architaenioglossa</taxon>
        <taxon>Ampullarioidea</taxon>
        <taxon>Ampullariidae</taxon>
        <taxon>Pomacea</taxon>
    </lineage>
</organism>
<accession>A0A2T7NP32</accession>
<dbReference type="EMBL" id="PZQS01000010">
    <property type="protein sequence ID" value="PVD22924.1"/>
    <property type="molecule type" value="Genomic_DNA"/>
</dbReference>
<reference evidence="1 2" key="1">
    <citation type="submission" date="2018-04" db="EMBL/GenBank/DDBJ databases">
        <title>The genome of golden apple snail Pomacea canaliculata provides insight into stress tolerance and invasive adaptation.</title>
        <authorList>
            <person name="Liu C."/>
            <person name="Liu B."/>
            <person name="Ren Y."/>
            <person name="Zhang Y."/>
            <person name="Wang H."/>
            <person name="Li S."/>
            <person name="Jiang F."/>
            <person name="Yin L."/>
            <person name="Zhang G."/>
            <person name="Qian W."/>
            <person name="Fan W."/>
        </authorList>
    </citation>
    <scope>NUCLEOTIDE SEQUENCE [LARGE SCALE GENOMIC DNA]</scope>
    <source>
        <strain evidence="1">SZHN2017</strain>
        <tissue evidence="1">Muscle</tissue>
    </source>
</reference>
<dbReference type="Proteomes" id="UP000245119">
    <property type="component" value="Linkage Group LG10"/>
</dbReference>
<evidence type="ECO:0000313" key="2">
    <source>
        <dbReference type="Proteomes" id="UP000245119"/>
    </source>
</evidence>
<name>A0A2T7NP32_POMCA</name>
<protein>
    <submittedName>
        <fullName evidence="1">Uncharacterized protein</fullName>
    </submittedName>
</protein>
<sequence>MAEGSEQVIATHLGVDELQVPSAWQVALFAAFKTETFVAGEADYVVEGEDFLHAMRADAPLNNPARRLRVSPSNVAKVACVADERRKHSSVRQIRDGVGENWWEPTRDGRALGVVSRPCTVSLALAHVVPHYFVAFLALVKYFILEAPPVAHDPPVQHGPKLGAEHTFAGGRAGAPHEVGQARRHGDPKGSVAFIAEELDRAPDAVVSAQDEPIFDGCRRWTDRAHTLWGRP</sequence>
<dbReference type="AlphaFoldDB" id="A0A2T7NP32"/>